<evidence type="ECO:0000256" key="2">
    <source>
        <dbReference type="ARBA" id="ARBA00022801"/>
    </source>
</evidence>
<dbReference type="EMBL" id="HBUF01230050">
    <property type="protein sequence ID" value="CAG6672986.1"/>
    <property type="molecule type" value="Transcribed_RNA"/>
</dbReference>
<reference evidence="6" key="1">
    <citation type="submission" date="2021-05" db="EMBL/GenBank/DDBJ databases">
        <authorList>
            <person name="Alioto T."/>
            <person name="Alioto T."/>
            <person name="Gomez Garrido J."/>
        </authorList>
    </citation>
    <scope>NUCLEOTIDE SEQUENCE</scope>
</reference>
<feature type="coiled-coil region" evidence="5">
    <location>
        <begin position="18"/>
        <end position="45"/>
    </location>
</feature>
<keyword evidence="2" id="KW-0378">Hydrolase</keyword>
<evidence type="ECO:0000313" key="6">
    <source>
        <dbReference type="EMBL" id="CAG6672986.1"/>
    </source>
</evidence>
<dbReference type="GO" id="GO:0016787">
    <property type="term" value="F:hydrolase activity"/>
    <property type="evidence" value="ECO:0007669"/>
    <property type="project" value="UniProtKB-KW"/>
</dbReference>
<evidence type="ECO:0000256" key="3">
    <source>
        <dbReference type="ARBA" id="ARBA00022806"/>
    </source>
</evidence>
<dbReference type="GO" id="GO:0009378">
    <property type="term" value="F:four-way junction helicase activity"/>
    <property type="evidence" value="ECO:0007669"/>
    <property type="project" value="TreeGrafter"/>
</dbReference>
<accession>A0A8D8STM2</accession>
<proteinExistence type="predicted"/>
<dbReference type="AlphaFoldDB" id="A0A8D8STM2"/>
<evidence type="ECO:0000256" key="4">
    <source>
        <dbReference type="ARBA" id="ARBA00022840"/>
    </source>
</evidence>
<protein>
    <submittedName>
        <fullName evidence="6">Uncharacterized protein</fullName>
    </submittedName>
</protein>
<keyword evidence="3" id="KW-0347">Helicase</keyword>
<keyword evidence="1" id="KW-0547">Nucleotide-binding</keyword>
<name>A0A8D8STM2_9HEMI</name>
<dbReference type="GO" id="GO:0005524">
    <property type="term" value="F:ATP binding"/>
    <property type="evidence" value="ECO:0007669"/>
    <property type="project" value="UniProtKB-KW"/>
</dbReference>
<evidence type="ECO:0000256" key="5">
    <source>
        <dbReference type="SAM" id="Coils"/>
    </source>
</evidence>
<dbReference type="GO" id="GO:0000400">
    <property type="term" value="F:four-way junction DNA binding"/>
    <property type="evidence" value="ECO:0007669"/>
    <property type="project" value="TreeGrafter"/>
</dbReference>
<dbReference type="GO" id="GO:0045003">
    <property type="term" value="P:double-strand break repair via synthesis-dependent strand annealing"/>
    <property type="evidence" value="ECO:0007669"/>
    <property type="project" value="TreeGrafter"/>
</dbReference>
<organism evidence="6">
    <name type="scientific">Cacopsylla melanoneura</name>
    <dbReference type="NCBI Taxonomy" id="428564"/>
    <lineage>
        <taxon>Eukaryota</taxon>
        <taxon>Metazoa</taxon>
        <taxon>Ecdysozoa</taxon>
        <taxon>Arthropoda</taxon>
        <taxon>Hexapoda</taxon>
        <taxon>Insecta</taxon>
        <taxon>Pterygota</taxon>
        <taxon>Neoptera</taxon>
        <taxon>Paraneoptera</taxon>
        <taxon>Hemiptera</taxon>
        <taxon>Sternorrhyncha</taxon>
        <taxon>Psylloidea</taxon>
        <taxon>Psyllidae</taxon>
        <taxon>Psyllinae</taxon>
        <taxon>Cacopsylla</taxon>
    </lineage>
</organism>
<keyword evidence="4" id="KW-0067">ATP-binding</keyword>
<evidence type="ECO:0000256" key="1">
    <source>
        <dbReference type="ARBA" id="ARBA00022741"/>
    </source>
</evidence>
<dbReference type="PANTHER" id="PTHR14025:SF20">
    <property type="entry name" value="FANCONI ANEMIA GROUP M PROTEIN"/>
    <property type="match status" value="1"/>
</dbReference>
<keyword evidence="5" id="KW-0175">Coiled coil</keyword>
<dbReference type="PANTHER" id="PTHR14025">
    <property type="entry name" value="FANCONI ANEMIA GROUP M FANCM FAMILY MEMBER"/>
    <property type="match status" value="1"/>
</dbReference>
<sequence length="103" mass="11885">MAEAMHTEDSDADEEDDKAMIEQIKRDSLKQLEEAENKNNVTENHNISVTDIFYEGDDAKGFFLSSGKTYIYPTNYPIRDYQRNIVHSCLFENTLNMKSKIVA</sequence>
<dbReference type="GO" id="GO:0043138">
    <property type="term" value="F:3'-5' DNA helicase activity"/>
    <property type="evidence" value="ECO:0007669"/>
    <property type="project" value="TreeGrafter"/>
</dbReference>
<dbReference type="GO" id="GO:0036297">
    <property type="term" value="P:interstrand cross-link repair"/>
    <property type="evidence" value="ECO:0007669"/>
    <property type="project" value="TreeGrafter"/>
</dbReference>